<protein>
    <submittedName>
        <fullName evidence="9">MBOAT family O-acyltransferase</fullName>
        <ecNumber evidence="9">2.3.-.-</ecNumber>
    </submittedName>
</protein>
<feature type="transmembrane region" description="Helical" evidence="8">
    <location>
        <begin position="358"/>
        <end position="375"/>
    </location>
</feature>
<feature type="transmembrane region" description="Helical" evidence="8">
    <location>
        <begin position="224"/>
        <end position="241"/>
    </location>
</feature>
<dbReference type="EMBL" id="JAYGJQ010000002">
    <property type="protein sequence ID" value="MEA9356614.1"/>
    <property type="molecule type" value="Genomic_DNA"/>
</dbReference>
<dbReference type="RefSeq" id="WP_323576421.1">
    <property type="nucleotide sequence ID" value="NZ_JAYGJQ010000002.1"/>
</dbReference>
<dbReference type="InterPro" id="IPR004299">
    <property type="entry name" value="MBOAT_fam"/>
</dbReference>
<sequence>MLFNSLAFAIFFPIVTTLYYILPHSYRWGMLLAASCFFYMWLVPKYILILLLTIVVDYVAGIKIEESTGKKKKWWLYFSIITTCLILFFFKYFNFFSINSAKTLTMLGWNYSPMLLNFLLPVGLSFHTFQSLSYVIEVYRGEQKAERHFGIYSLYVMFYPQLVAGPIERPQNLLWQFHKKHSFEYDNIVKGLRQIAWGLFKKAVIADRLSILVNNVYSNPGEQSGLALTIATVFFAFQIYCDFSGYSDMAIGSAKVMGFKLMTNFNTPYFSKTISEFWKRWHISLSTWFKDYVYIPMGGNRCSEPRIYTNLFITFLLSGLWHGANWTYIFWGGINGVYLVFALIKNKFVKQDLHRHKWFNVFVTFALICFSWIFFRANNIEDAFTVIKGLGSGYSSLFSNIRQHGFSLIAQDTFLGLKMGMSFYNFAFSLLLIALLVVLERFHQLYPFQKICDEKPAWIRWSAYYVIVIVIILSGVFGGNHFIYFQF</sequence>
<reference evidence="9 10" key="1">
    <citation type="submission" date="2023-11" db="EMBL/GenBank/DDBJ databases">
        <title>A Novel Polar Bacteriovorax (B. antarcticus) Isolated from the Biocrust in Antarctica.</title>
        <authorList>
            <person name="Mun W."/>
            <person name="Choi S.Y."/>
            <person name="Mitchell R.J."/>
        </authorList>
    </citation>
    <scope>NUCLEOTIDE SEQUENCE [LARGE SCALE GENOMIC DNA]</scope>
    <source>
        <strain evidence="9 10">PP10</strain>
    </source>
</reference>
<gene>
    <name evidence="9" type="ORF">SHI21_10380</name>
</gene>
<dbReference type="InterPro" id="IPR051085">
    <property type="entry name" value="MB_O-acyltransferase"/>
</dbReference>
<dbReference type="PANTHER" id="PTHR13285">
    <property type="entry name" value="ACYLTRANSFERASE"/>
    <property type="match status" value="1"/>
</dbReference>
<evidence type="ECO:0000313" key="10">
    <source>
        <dbReference type="Proteomes" id="UP001302274"/>
    </source>
</evidence>
<evidence type="ECO:0000256" key="6">
    <source>
        <dbReference type="ARBA" id="ARBA00023136"/>
    </source>
</evidence>
<keyword evidence="10" id="KW-1185">Reference proteome</keyword>
<keyword evidence="7 9" id="KW-0808">Transferase</keyword>
<dbReference type="EC" id="2.3.-.-" evidence="9"/>
<feature type="transmembrane region" description="Helical" evidence="8">
    <location>
        <begin position="463"/>
        <end position="484"/>
    </location>
</feature>
<keyword evidence="7 9" id="KW-0012">Acyltransferase</keyword>
<evidence type="ECO:0000256" key="5">
    <source>
        <dbReference type="ARBA" id="ARBA00022989"/>
    </source>
</evidence>
<dbReference type="InterPro" id="IPR024194">
    <property type="entry name" value="Ac/AlaTfrase_AlgI/DltB"/>
</dbReference>
<dbReference type="InterPro" id="IPR028362">
    <property type="entry name" value="AlgI"/>
</dbReference>
<evidence type="ECO:0000256" key="2">
    <source>
        <dbReference type="ARBA" id="ARBA00010323"/>
    </source>
</evidence>
<organism evidence="9 10">
    <name type="scientific">Bacteriovorax antarcticus</name>
    <dbReference type="NCBI Taxonomy" id="3088717"/>
    <lineage>
        <taxon>Bacteria</taxon>
        <taxon>Pseudomonadati</taxon>
        <taxon>Bdellovibrionota</taxon>
        <taxon>Bacteriovoracia</taxon>
        <taxon>Bacteriovoracales</taxon>
        <taxon>Bacteriovoracaceae</taxon>
        <taxon>Bacteriovorax</taxon>
    </lineage>
</organism>
<feature type="transmembrane region" description="Helical" evidence="8">
    <location>
        <begin position="7"/>
        <end position="26"/>
    </location>
</feature>
<name>A0ABU5VUA1_9BACT</name>
<feature type="transmembrane region" description="Helical" evidence="8">
    <location>
        <begin position="307"/>
        <end position="323"/>
    </location>
</feature>
<dbReference type="PIRSF" id="PIRSF016636">
    <property type="entry name" value="AlgI_DltB"/>
    <property type="match status" value="1"/>
</dbReference>
<evidence type="ECO:0000256" key="7">
    <source>
        <dbReference type="PIRNR" id="PIRNR016636"/>
    </source>
</evidence>
<dbReference type="Proteomes" id="UP001302274">
    <property type="component" value="Unassembled WGS sequence"/>
</dbReference>
<feature type="transmembrane region" description="Helical" evidence="8">
    <location>
        <begin position="74"/>
        <end position="94"/>
    </location>
</feature>
<keyword evidence="6 7" id="KW-0472">Membrane</keyword>
<feature type="transmembrane region" description="Helical" evidence="8">
    <location>
        <begin position="149"/>
        <end position="167"/>
    </location>
</feature>
<evidence type="ECO:0000256" key="3">
    <source>
        <dbReference type="ARBA" id="ARBA00022475"/>
    </source>
</evidence>
<evidence type="ECO:0000256" key="1">
    <source>
        <dbReference type="ARBA" id="ARBA00004651"/>
    </source>
</evidence>
<dbReference type="PANTHER" id="PTHR13285:SF18">
    <property type="entry name" value="PROTEIN-CYSTEINE N-PALMITOYLTRANSFERASE RASP"/>
    <property type="match status" value="1"/>
</dbReference>
<comment type="subcellular location">
    <subcellularLocation>
        <location evidence="1">Cell membrane</location>
        <topology evidence="1">Multi-pass membrane protein</topology>
    </subcellularLocation>
</comment>
<keyword evidence="4 8" id="KW-0812">Transmembrane</keyword>
<comment type="similarity">
    <text evidence="2 7">Belongs to the membrane-bound acyltransferase family.</text>
</comment>
<keyword evidence="5 8" id="KW-1133">Transmembrane helix</keyword>
<proteinExistence type="inferred from homology"/>
<dbReference type="GO" id="GO:0016746">
    <property type="term" value="F:acyltransferase activity"/>
    <property type="evidence" value="ECO:0007669"/>
    <property type="project" value="UniProtKB-KW"/>
</dbReference>
<dbReference type="Pfam" id="PF03062">
    <property type="entry name" value="MBOAT"/>
    <property type="match status" value="1"/>
</dbReference>
<evidence type="ECO:0000313" key="9">
    <source>
        <dbReference type="EMBL" id="MEA9356614.1"/>
    </source>
</evidence>
<feature type="transmembrane region" description="Helical" evidence="8">
    <location>
        <begin position="423"/>
        <end position="442"/>
    </location>
</feature>
<dbReference type="PIRSF" id="PIRSF500217">
    <property type="entry name" value="AlgI"/>
    <property type="match status" value="1"/>
</dbReference>
<evidence type="ECO:0000256" key="8">
    <source>
        <dbReference type="SAM" id="Phobius"/>
    </source>
</evidence>
<feature type="transmembrane region" description="Helical" evidence="8">
    <location>
        <begin position="329"/>
        <end position="346"/>
    </location>
</feature>
<accession>A0ABU5VUA1</accession>
<feature type="transmembrane region" description="Helical" evidence="8">
    <location>
        <begin position="38"/>
        <end position="62"/>
    </location>
</feature>
<evidence type="ECO:0000256" key="4">
    <source>
        <dbReference type="ARBA" id="ARBA00022692"/>
    </source>
</evidence>
<keyword evidence="3 7" id="KW-1003">Cell membrane</keyword>
<feature type="transmembrane region" description="Helical" evidence="8">
    <location>
        <begin position="114"/>
        <end position="137"/>
    </location>
</feature>
<comment type="caution">
    <text evidence="9">The sequence shown here is derived from an EMBL/GenBank/DDBJ whole genome shotgun (WGS) entry which is preliminary data.</text>
</comment>